<organism evidence="2 3">
    <name type="scientific">Sulfoacidibacillus thermotolerans</name>
    <name type="common">Acidibacillus sulfuroxidans</name>
    <dbReference type="NCBI Taxonomy" id="1765684"/>
    <lineage>
        <taxon>Bacteria</taxon>
        <taxon>Bacillati</taxon>
        <taxon>Bacillota</taxon>
        <taxon>Bacilli</taxon>
        <taxon>Bacillales</taxon>
        <taxon>Alicyclobacillaceae</taxon>
        <taxon>Sulfoacidibacillus</taxon>
    </lineage>
</organism>
<dbReference type="SUPFAM" id="SSF53474">
    <property type="entry name" value="alpha/beta-Hydrolases"/>
    <property type="match status" value="1"/>
</dbReference>
<reference evidence="2 3" key="1">
    <citation type="submission" date="2016-11" db="EMBL/GenBank/DDBJ databases">
        <title>Comparative genomics of Acidibacillus ferroxidans species.</title>
        <authorList>
            <person name="Oliveira G."/>
            <person name="Nunes G."/>
            <person name="Oliveira R."/>
            <person name="Araujo F."/>
            <person name="Salim A."/>
            <person name="Scholte L."/>
            <person name="Morais D."/>
            <person name="Nancucheo I."/>
            <person name="Johnson D.B."/>
            <person name="Grail B."/>
            <person name="Bittencourt J."/>
            <person name="Valadares R."/>
        </authorList>
    </citation>
    <scope>NUCLEOTIDE SEQUENCE [LARGE SCALE GENOMIC DNA]</scope>
    <source>
        <strain evidence="2 3">Y002</strain>
    </source>
</reference>
<dbReference type="PANTHER" id="PTHR46623:SF6">
    <property type="entry name" value="ALPHA_BETA-HYDROLASES SUPERFAMILY PROTEIN"/>
    <property type="match status" value="1"/>
</dbReference>
<evidence type="ECO:0000259" key="1">
    <source>
        <dbReference type="Pfam" id="PF01738"/>
    </source>
</evidence>
<gene>
    <name evidence="2" type="ORF">BM613_08455</name>
</gene>
<dbReference type="InterPro" id="IPR051049">
    <property type="entry name" value="Dienelactone_hydrolase-like"/>
</dbReference>
<dbReference type="RefSeq" id="WP_109430754.1">
    <property type="nucleotide sequence ID" value="NZ_MPDK01000012.1"/>
</dbReference>
<protein>
    <recommendedName>
        <fullName evidence="1">Dienelactone hydrolase domain-containing protein</fullName>
    </recommendedName>
</protein>
<name>A0A2U3D884_SULT2</name>
<dbReference type="Proteomes" id="UP000245380">
    <property type="component" value="Unassembled WGS sequence"/>
</dbReference>
<dbReference type="InterPro" id="IPR029058">
    <property type="entry name" value="AB_hydrolase_fold"/>
</dbReference>
<sequence length="271" mass="30218">MGIQSDWIRYGLDQEYLGYVASPDHVSEPLEAIIVIQEIWGVDEHIQDVVRRFASAGYVAFAPDLYAKHGDRPSSLAAGRIEQIKGFLDSLPPTVWHNPEEREAALNRLPSNQKMDISETFRVLFGGLHLEQYLPQLVQTSLFLRNQYSKTVGKGVASVGFCMGGSLSALLACHDPELRGAGIFYGSAPKEDLISKIQCPVVGFYGEEDKRITDGVEGFASAMKSAGKSFEFHIYKGANHAFFNDTRSSYHVLSARDAYFRMLQFFHQVLS</sequence>
<comment type="caution">
    <text evidence="2">The sequence shown here is derived from an EMBL/GenBank/DDBJ whole genome shotgun (WGS) entry which is preliminary data.</text>
</comment>
<dbReference type="PANTHER" id="PTHR46623">
    <property type="entry name" value="CARBOXYMETHYLENEBUTENOLIDASE-RELATED"/>
    <property type="match status" value="1"/>
</dbReference>
<accession>A0A2U3D884</accession>
<feature type="domain" description="Dienelactone hydrolase" evidence="1">
    <location>
        <begin position="18"/>
        <end position="269"/>
    </location>
</feature>
<keyword evidence="3" id="KW-1185">Reference proteome</keyword>
<dbReference type="EMBL" id="MPDK01000012">
    <property type="protein sequence ID" value="PWI57493.1"/>
    <property type="molecule type" value="Genomic_DNA"/>
</dbReference>
<dbReference type="AlphaFoldDB" id="A0A2U3D884"/>
<dbReference type="Pfam" id="PF01738">
    <property type="entry name" value="DLH"/>
    <property type="match status" value="1"/>
</dbReference>
<proteinExistence type="predicted"/>
<dbReference type="GO" id="GO:0016787">
    <property type="term" value="F:hydrolase activity"/>
    <property type="evidence" value="ECO:0007669"/>
    <property type="project" value="InterPro"/>
</dbReference>
<dbReference type="OrthoDB" id="9771666at2"/>
<evidence type="ECO:0000313" key="3">
    <source>
        <dbReference type="Proteomes" id="UP000245380"/>
    </source>
</evidence>
<dbReference type="Gene3D" id="3.40.50.1820">
    <property type="entry name" value="alpha/beta hydrolase"/>
    <property type="match status" value="1"/>
</dbReference>
<evidence type="ECO:0000313" key="2">
    <source>
        <dbReference type="EMBL" id="PWI57493.1"/>
    </source>
</evidence>
<dbReference type="InterPro" id="IPR002925">
    <property type="entry name" value="Dienelactn_hydro"/>
</dbReference>